<dbReference type="HOGENOM" id="CLU_702066_0_0_1"/>
<dbReference type="KEGG" id="lel:PVL30_003281"/>
<dbReference type="GeneID" id="5233329"/>
<dbReference type="GO" id="GO:0046579">
    <property type="term" value="P:positive regulation of Ras protein signal transduction"/>
    <property type="evidence" value="ECO:0007669"/>
    <property type="project" value="TreeGrafter"/>
</dbReference>
<dbReference type="VEuPathDB" id="FungiDB:LELG_02437"/>
<dbReference type="PANTHER" id="PTHR15243">
    <property type="entry name" value="SERINE/THREONINE-PROTEIN KINASE 19"/>
    <property type="match status" value="1"/>
</dbReference>
<dbReference type="InterPro" id="IPR018865">
    <property type="entry name" value="STK19-like"/>
</dbReference>
<gene>
    <name evidence="3" type="ORF">LELG_02437</name>
</gene>
<feature type="region of interest" description="Disordered" evidence="2">
    <location>
        <begin position="1"/>
        <end position="25"/>
    </location>
</feature>
<proteinExistence type="inferred from homology"/>
<feature type="compositionally biased region" description="Low complexity" evidence="2">
    <location>
        <begin position="48"/>
        <end position="78"/>
    </location>
</feature>
<keyword evidence="4" id="KW-1185">Reference proteome</keyword>
<accession>A5DYK0</accession>
<comment type="similarity">
    <text evidence="1">Belongs to the STK19 family.</text>
</comment>
<dbReference type="InParanoid" id="A5DYK0"/>
<dbReference type="PANTHER" id="PTHR15243:SF0">
    <property type="entry name" value="SERINE_THREONINE-PROTEIN KINASE 19"/>
    <property type="match status" value="1"/>
</dbReference>
<evidence type="ECO:0000313" key="3">
    <source>
        <dbReference type="EMBL" id="EDK44258.1"/>
    </source>
</evidence>
<dbReference type="EMBL" id="CH981526">
    <property type="protein sequence ID" value="EDK44258.1"/>
    <property type="molecule type" value="Genomic_DNA"/>
</dbReference>
<dbReference type="OrthoDB" id="3980126at2759"/>
<dbReference type="Pfam" id="PF10494">
    <property type="entry name" value="Stk19"/>
    <property type="match status" value="1"/>
</dbReference>
<evidence type="ECO:0000256" key="2">
    <source>
        <dbReference type="SAM" id="MobiDB-lite"/>
    </source>
</evidence>
<organism evidence="3 4">
    <name type="scientific">Lodderomyces elongisporus (strain ATCC 11503 / CBS 2605 / JCM 1781 / NBRC 1676 / NRRL YB-4239)</name>
    <name type="common">Yeast</name>
    <name type="synonym">Saccharomyces elongisporus</name>
    <dbReference type="NCBI Taxonomy" id="379508"/>
    <lineage>
        <taxon>Eukaryota</taxon>
        <taxon>Fungi</taxon>
        <taxon>Dikarya</taxon>
        <taxon>Ascomycota</taxon>
        <taxon>Saccharomycotina</taxon>
        <taxon>Pichiomycetes</taxon>
        <taxon>Debaryomycetaceae</taxon>
        <taxon>Candida/Lodderomyces clade</taxon>
        <taxon>Lodderomyces</taxon>
    </lineage>
</organism>
<feature type="region of interest" description="Disordered" evidence="2">
    <location>
        <begin position="37"/>
        <end position="84"/>
    </location>
</feature>
<evidence type="ECO:0000256" key="1">
    <source>
        <dbReference type="ARBA" id="ARBA00093458"/>
    </source>
</evidence>
<dbReference type="eggNOG" id="ENOG502S7IU">
    <property type="taxonomic scope" value="Eukaryota"/>
</dbReference>
<dbReference type="Proteomes" id="UP000001996">
    <property type="component" value="Unassembled WGS sequence"/>
</dbReference>
<sequence length="404" mass="46167">MPLQYSAARTSIALKRSPTKSPIKKFQREAKKLLPSQRLYQQNRLAKSSVPSLSPSPSSLESHASQSSQSPQSPQSPSRSRKPIEKLVVSDYNVELDYQLSKDDDIKIAIDIINLNRWSESTELHDKQKLRHLEGNTTEEVIFQIKGLSLTSKAELVKFRLSFPSGIVTINQLYSIFSAQGNTFVDKQVELNVRQGLLRKFVLNNASPVILRSINRLQMRKVTYGYENVELLVKTEDYYKNLINIVESTDKENEKLRLTMSKFLNLAKSSPLQMFISTSLFDDYEVSMLIQMGYLTLTTNFSSSEEAQLEISYPGCGRFLRLINEGRMWLVGTLNRNTHKEMLEDELFRKWMGVSLEGDLKLNNFKKPFYGYDLHWVLADAFGGGIVEVFNTPVGRGWRLTGKI</sequence>
<name>A5DYK0_LODEL</name>
<reference evidence="3 4" key="1">
    <citation type="journal article" date="2009" name="Nature">
        <title>Evolution of pathogenicity and sexual reproduction in eight Candida genomes.</title>
        <authorList>
            <person name="Butler G."/>
            <person name="Rasmussen M.D."/>
            <person name="Lin M.F."/>
            <person name="Santos M.A."/>
            <person name="Sakthikumar S."/>
            <person name="Munro C.A."/>
            <person name="Rheinbay E."/>
            <person name="Grabherr M."/>
            <person name="Forche A."/>
            <person name="Reedy J.L."/>
            <person name="Agrafioti I."/>
            <person name="Arnaud M.B."/>
            <person name="Bates S."/>
            <person name="Brown A.J."/>
            <person name="Brunke S."/>
            <person name="Costanzo M.C."/>
            <person name="Fitzpatrick D.A."/>
            <person name="de Groot P.W."/>
            <person name="Harris D."/>
            <person name="Hoyer L.L."/>
            <person name="Hube B."/>
            <person name="Klis F.M."/>
            <person name="Kodira C."/>
            <person name="Lennard N."/>
            <person name="Logue M.E."/>
            <person name="Martin R."/>
            <person name="Neiman A.M."/>
            <person name="Nikolaou E."/>
            <person name="Quail M.A."/>
            <person name="Quinn J."/>
            <person name="Santos M.C."/>
            <person name="Schmitzberger F.F."/>
            <person name="Sherlock G."/>
            <person name="Shah P."/>
            <person name="Silverstein K.A."/>
            <person name="Skrzypek M.S."/>
            <person name="Soll D."/>
            <person name="Staggs R."/>
            <person name="Stansfield I."/>
            <person name="Stumpf M.P."/>
            <person name="Sudbery P.E."/>
            <person name="Srikantha T."/>
            <person name="Zeng Q."/>
            <person name="Berman J."/>
            <person name="Berriman M."/>
            <person name="Heitman J."/>
            <person name="Gow N.A."/>
            <person name="Lorenz M.C."/>
            <person name="Birren B.W."/>
            <person name="Kellis M."/>
            <person name="Cuomo C.A."/>
        </authorList>
    </citation>
    <scope>NUCLEOTIDE SEQUENCE [LARGE SCALE GENOMIC DNA]</scope>
    <source>
        <strain evidence="4">ATCC 11503 / BCRC 21390 / CBS 2605 / JCM 1781 / NBRC 1676 / NRRL YB-4239</strain>
    </source>
</reference>
<protein>
    <submittedName>
        <fullName evidence="3">Uncharacterized protein</fullName>
    </submittedName>
</protein>
<evidence type="ECO:0000313" key="4">
    <source>
        <dbReference type="Proteomes" id="UP000001996"/>
    </source>
</evidence>
<dbReference type="AlphaFoldDB" id="A5DYK0"/>
<dbReference type="OMA" id="VTYGFEN"/>